<sequence length="419" mass="41495">MISNPMKVSFGIAISAISALATPAQAASLDPTFGSAGITATAFGNYGAAARVVIQPDGRIVAAGQTALGEFALARYTTSGALDTSFNGTGKVTTTPSGSCSGQARALALQADGKIVVAGTSCPNFTSTRNFTIYRYNTDGSLDTGFGSSGKATVNFYAGASEAYAVAVQGSSIWVAGYAGSGFALARLTSGGTLDYSFGSGTGIVTSTVGTSSALANSLAIQADGKPVLAGYASSSGTVFALTRYTTTGALDATFGAGGKVLTNVDGTFTGNAAIATSLAIQSDGNIVAAGYANSTSGGYYRLAAVRYTSTGALDSYFGSGTGKVLTAIGSGDAIGSDVAIDANGGIIVGGYSKAGSYRQLTLNRYDQYGNQDASFGPVVTSVGSANAAVQGLAIQGDGKIVVAGYGNSPAAFVVARYQ</sequence>
<dbReference type="Gene3D" id="2.80.10.50">
    <property type="match status" value="3"/>
</dbReference>
<feature type="chain" id="PRO_5006596668" evidence="1">
    <location>
        <begin position="27"/>
        <end position="419"/>
    </location>
</feature>
<dbReference type="SUPFAM" id="SSF63829">
    <property type="entry name" value="Calcium-dependent phosphotriesterase"/>
    <property type="match status" value="1"/>
</dbReference>
<proteinExistence type="predicted"/>
<dbReference type="InterPro" id="IPR013431">
    <property type="entry name" value="Delta_60_rpt"/>
</dbReference>
<organism evidence="2 3">
    <name type="scientific">Lysobacter antibioticus</name>
    <dbReference type="NCBI Taxonomy" id="84531"/>
    <lineage>
        <taxon>Bacteria</taxon>
        <taxon>Pseudomonadati</taxon>
        <taxon>Pseudomonadota</taxon>
        <taxon>Gammaproteobacteria</taxon>
        <taxon>Lysobacterales</taxon>
        <taxon>Lysobacteraceae</taxon>
        <taxon>Lysobacter</taxon>
    </lineage>
</organism>
<feature type="signal peptide" evidence="1">
    <location>
        <begin position="1"/>
        <end position="26"/>
    </location>
</feature>
<evidence type="ECO:0000313" key="3">
    <source>
        <dbReference type="Proteomes" id="UP000060787"/>
    </source>
</evidence>
<dbReference type="KEGG" id="lab:LA76x_0871"/>
<dbReference type="Pfam" id="PF17164">
    <property type="entry name" value="DUF5122"/>
    <property type="match status" value="6"/>
</dbReference>
<keyword evidence="1" id="KW-0732">Signal</keyword>
<protein>
    <submittedName>
        <fullName evidence="2">Delta-60 repeat domain protein</fullName>
    </submittedName>
</protein>
<dbReference type="NCBIfam" id="TIGR02608">
    <property type="entry name" value="delta_60_rpt"/>
    <property type="match status" value="7"/>
</dbReference>
<dbReference type="PATRIC" id="fig|84531.8.peg.897"/>
<name>A0A0S2F653_LYSAN</name>
<keyword evidence="3" id="KW-1185">Reference proteome</keyword>
<gene>
    <name evidence="2" type="ORF">LA76x_0871</name>
</gene>
<dbReference type="Proteomes" id="UP000060787">
    <property type="component" value="Chromosome"/>
</dbReference>
<dbReference type="eggNOG" id="COG1572">
    <property type="taxonomic scope" value="Bacteria"/>
</dbReference>
<dbReference type="EMBL" id="CP011129">
    <property type="protein sequence ID" value="ALN79032.1"/>
    <property type="molecule type" value="Genomic_DNA"/>
</dbReference>
<evidence type="ECO:0000313" key="2">
    <source>
        <dbReference type="EMBL" id="ALN79032.1"/>
    </source>
</evidence>
<accession>A0A0S2F653</accession>
<evidence type="ECO:0000256" key="1">
    <source>
        <dbReference type="SAM" id="SignalP"/>
    </source>
</evidence>
<dbReference type="AlphaFoldDB" id="A0A0S2F653"/>
<dbReference type="RefSeq" id="WP_057916720.1">
    <property type="nucleotide sequence ID" value="NZ_CP011129.1"/>
</dbReference>
<reference evidence="2 3" key="1">
    <citation type="journal article" date="2015" name="BMC Genomics">
        <title>Comparative genomics and metabolic profiling of the genus Lysobacter.</title>
        <authorList>
            <person name="de Bruijn I."/>
            <person name="Cheng X."/>
            <person name="de Jager V."/>
            <person name="Exposito R.G."/>
            <person name="Watrous J."/>
            <person name="Patel N."/>
            <person name="Postma J."/>
            <person name="Dorrestein P.C."/>
            <person name="Kobayashi D."/>
            <person name="Raaijmakers J.M."/>
        </authorList>
    </citation>
    <scope>NUCLEOTIDE SEQUENCE [LARGE SCALE GENOMIC DNA]</scope>
    <source>
        <strain evidence="2 3">76</strain>
    </source>
</reference>
<dbReference type="STRING" id="84531.LA76x_0871"/>